<evidence type="ECO:0000313" key="12">
    <source>
        <dbReference type="Proteomes" id="UP000506160"/>
    </source>
</evidence>
<dbReference type="NCBIfam" id="TIGR02212">
    <property type="entry name" value="lolCE"/>
    <property type="match status" value="1"/>
</dbReference>
<evidence type="ECO:0000256" key="7">
    <source>
        <dbReference type="ARBA" id="ARBA00023136"/>
    </source>
</evidence>
<evidence type="ECO:0000259" key="10">
    <source>
        <dbReference type="Pfam" id="PF12704"/>
    </source>
</evidence>
<keyword evidence="5 8" id="KW-0812">Transmembrane</keyword>
<evidence type="ECO:0000256" key="8">
    <source>
        <dbReference type="SAM" id="Phobius"/>
    </source>
</evidence>
<dbReference type="Pfam" id="PF12704">
    <property type="entry name" value="MacB_PCD"/>
    <property type="match status" value="1"/>
</dbReference>
<feature type="transmembrane region" description="Helical" evidence="8">
    <location>
        <begin position="376"/>
        <end position="395"/>
    </location>
</feature>
<dbReference type="PANTHER" id="PTHR30489:SF0">
    <property type="entry name" value="LIPOPROTEIN-RELEASING SYSTEM TRANSMEMBRANE PROTEIN LOLE"/>
    <property type="match status" value="1"/>
</dbReference>
<gene>
    <name evidence="11" type="primary">lolE</name>
    <name evidence="11" type="ORF">O970_02990</name>
</gene>
<evidence type="ECO:0000256" key="2">
    <source>
        <dbReference type="ARBA" id="ARBA00005236"/>
    </source>
</evidence>
<feature type="transmembrane region" description="Helical" evidence="8">
    <location>
        <begin position="267"/>
        <end position="291"/>
    </location>
</feature>
<feature type="transmembrane region" description="Helical" evidence="8">
    <location>
        <begin position="21"/>
        <end position="47"/>
    </location>
</feature>
<evidence type="ECO:0000256" key="6">
    <source>
        <dbReference type="ARBA" id="ARBA00022989"/>
    </source>
</evidence>
<comment type="subcellular location">
    <subcellularLocation>
        <location evidence="1">Cell membrane</location>
        <topology evidence="1">Multi-pass membrane protein</topology>
    </subcellularLocation>
</comment>
<feature type="domain" description="ABC3 transporter permease C-terminal" evidence="9">
    <location>
        <begin position="270"/>
        <end position="403"/>
    </location>
</feature>
<keyword evidence="7 8" id="KW-0472">Membrane</keyword>
<keyword evidence="12" id="KW-1185">Reference proteome</keyword>
<sequence length="410" mass="45062">MNSLAFFIGWRFKQGRKRRGMVSLVSIISTLSIALGIIALIVGLSAMNGFEHELRSRVLAVIPHGKIASPFGEMQDWSNIAHDLEQQPNITAVSPYINFTGLIENGKTLKAVSINGVIPELEQQTSALPQYVLDDGWQRFSQHSDQMIIGVGLAKELGAKQGDWVTLLVPNSTELKQPKRIRMQIAGLTQLSGKLGYNFVLIPLTAAQNYTNMGKSVTGLAVNVTDVMNANHVVINAARQLHLPLSVMTWENEYGYMYRDIQMIRSIMYLAMILVIGVSCFNIVSTLIIAVKDKNTDIAILKTLGADNRLIRQIFIWYGLMSGVIGSLVGVTIGILIALNLSDIVSIIESLIGHKVLDGHIYFIDFLPSQLHINDIILVFCTAIILSLIASYYPAKRACGIDPAKALNGM</sequence>
<evidence type="ECO:0000259" key="9">
    <source>
        <dbReference type="Pfam" id="PF02687"/>
    </source>
</evidence>
<evidence type="ECO:0000256" key="1">
    <source>
        <dbReference type="ARBA" id="ARBA00004651"/>
    </source>
</evidence>
<dbReference type="InterPro" id="IPR051447">
    <property type="entry name" value="Lipoprotein-release_system"/>
</dbReference>
<keyword evidence="4" id="KW-1003">Cell membrane</keyword>
<evidence type="ECO:0000313" key="11">
    <source>
        <dbReference type="EMBL" id="TEA27603.1"/>
    </source>
</evidence>
<dbReference type="InterPro" id="IPR011926">
    <property type="entry name" value="LolE_gammaproteobact"/>
</dbReference>
<evidence type="ECO:0000256" key="4">
    <source>
        <dbReference type="ARBA" id="ARBA00022475"/>
    </source>
</evidence>
<evidence type="ECO:0000256" key="5">
    <source>
        <dbReference type="ARBA" id="ARBA00022692"/>
    </source>
</evidence>
<dbReference type="NCBIfam" id="NF008357">
    <property type="entry name" value="PRK11146.1"/>
    <property type="match status" value="1"/>
</dbReference>
<comment type="similarity">
    <text evidence="2">Belongs to the ABC-4 integral membrane protein family. LolC/E subfamily.</text>
</comment>
<dbReference type="GO" id="GO:0098797">
    <property type="term" value="C:plasma membrane protein complex"/>
    <property type="evidence" value="ECO:0007669"/>
    <property type="project" value="TreeGrafter"/>
</dbReference>
<dbReference type="InterPro" id="IPR011925">
    <property type="entry name" value="LolCE_TM"/>
</dbReference>
<keyword evidence="6 8" id="KW-1133">Transmembrane helix</keyword>
<dbReference type="AlphaFoldDB" id="A0AB94IDR1"/>
<comment type="caution">
    <text evidence="11">The sequence shown here is derived from an EMBL/GenBank/DDBJ whole genome shotgun (WGS) entry which is preliminary data.</text>
</comment>
<dbReference type="EMBL" id="AWGA01000026">
    <property type="protein sequence ID" value="TEA27603.1"/>
    <property type="molecule type" value="Genomic_DNA"/>
</dbReference>
<dbReference type="NCBIfam" id="TIGR02213">
    <property type="entry name" value="lolE_release"/>
    <property type="match status" value="1"/>
</dbReference>
<feature type="domain" description="MacB-like periplasmic core" evidence="10">
    <location>
        <begin position="26"/>
        <end position="230"/>
    </location>
</feature>
<keyword evidence="11" id="KW-0449">Lipoprotein</keyword>
<dbReference type="Pfam" id="PF02687">
    <property type="entry name" value="FtsX"/>
    <property type="match status" value="1"/>
</dbReference>
<dbReference type="PANTHER" id="PTHR30489">
    <property type="entry name" value="LIPOPROTEIN-RELEASING SYSTEM TRANSMEMBRANE PROTEIN LOLE"/>
    <property type="match status" value="1"/>
</dbReference>
<reference evidence="11 12" key="1">
    <citation type="journal article" date="2014" name="Appl. Environ. Microbiol.">
        <title>Genomic features of a bumble bee symbiont reflect its host environment.</title>
        <authorList>
            <person name="Martinson V.G."/>
            <person name="Magoc T."/>
            <person name="Koch H."/>
            <person name="Salzberg S.L."/>
            <person name="Moran N.A."/>
        </authorList>
    </citation>
    <scope>NUCLEOTIDE SEQUENCE [LARGE SCALE GENOMIC DNA]</scope>
    <source>
        <strain evidence="11 12">Bimp</strain>
    </source>
</reference>
<keyword evidence="3" id="KW-0813">Transport</keyword>
<feature type="transmembrane region" description="Helical" evidence="8">
    <location>
        <begin position="315"/>
        <end position="339"/>
    </location>
</feature>
<dbReference type="GO" id="GO:0044874">
    <property type="term" value="P:lipoprotein localization to outer membrane"/>
    <property type="evidence" value="ECO:0007669"/>
    <property type="project" value="InterPro"/>
</dbReference>
<proteinExistence type="inferred from homology"/>
<name>A0AB94IDR1_9GAMM</name>
<accession>A0AB94IDR1</accession>
<organism evidence="11 12">
    <name type="scientific">Candidatus Schmidhempelia bombi str. Bimp</name>
    <dbReference type="NCBI Taxonomy" id="1387197"/>
    <lineage>
        <taxon>Bacteria</taxon>
        <taxon>Pseudomonadati</taxon>
        <taxon>Pseudomonadota</taxon>
        <taxon>Gammaproteobacteria</taxon>
        <taxon>Orbales</taxon>
        <taxon>Orbaceae</taxon>
        <taxon>Candidatus Schmidhempelia</taxon>
    </lineage>
</organism>
<dbReference type="InterPro" id="IPR003838">
    <property type="entry name" value="ABC3_permease_C"/>
</dbReference>
<dbReference type="RefSeq" id="WP_036562486.1">
    <property type="nucleotide sequence ID" value="NZ_AWGA01000026.1"/>
</dbReference>
<dbReference type="InterPro" id="IPR025857">
    <property type="entry name" value="MacB_PCD"/>
</dbReference>
<dbReference type="GO" id="GO:0042953">
    <property type="term" value="P:lipoprotein transport"/>
    <property type="evidence" value="ECO:0007669"/>
    <property type="project" value="InterPro"/>
</dbReference>
<evidence type="ECO:0000256" key="3">
    <source>
        <dbReference type="ARBA" id="ARBA00022448"/>
    </source>
</evidence>
<dbReference type="Proteomes" id="UP000506160">
    <property type="component" value="Unassembled WGS sequence"/>
</dbReference>
<protein>
    <submittedName>
        <fullName evidence="11">Lipoprotein-releasing ABC transporter permease subunit LolE</fullName>
    </submittedName>
</protein>